<feature type="region of interest" description="Disordered" evidence="1">
    <location>
        <begin position="213"/>
        <end position="247"/>
    </location>
</feature>
<sequence length="420" mass="47704">MSISPKERTASHTTSERALLHLREDRARRIWQGEEGEPRLVGTMDETPLQDEITSVRSSLKGPNLLFHRLRHTAGFFYATGPAFSRPNSHTNDRWKDPDDLFRVQQQKGESLRDYIQRFNDMKVEIMDCPDVVACNAFKRGLLPGPTLWFWRRNASTHNEALRKGRIIRLEEKNTELIPPPGLEIIGLQNILGDKEMACVGKVRTWNNSRGPVAAASKFGSKKKDNSNGVFSTAKGTRESENAEHSNEKLKNCWRRYPAFVEHPENGTPKHDLPPRSRVGSNHDAGNQLKRILVDNGSSATSSSSRLCNKWEFIVRYPTYRSNIGSVRQSGSSPNPNQIINEEIAAVKMVSKEVQDGLARQRSYAARIENAGYLSKVNVDVRINWLHNGGLHRRRRSSLSEQTIISKDLAKPLMYWDKIE</sequence>
<feature type="compositionally biased region" description="Basic and acidic residues" evidence="1">
    <location>
        <begin position="236"/>
        <end position="247"/>
    </location>
</feature>
<dbReference type="EMBL" id="VOIH02000003">
    <property type="protein sequence ID" value="KAF3451165.1"/>
    <property type="molecule type" value="Genomic_DNA"/>
</dbReference>
<evidence type="ECO:0008006" key="4">
    <source>
        <dbReference type="Google" id="ProtNLM"/>
    </source>
</evidence>
<evidence type="ECO:0000313" key="3">
    <source>
        <dbReference type="Proteomes" id="UP000796880"/>
    </source>
</evidence>
<dbReference type="PANTHER" id="PTHR33223:SF6">
    <property type="entry name" value="CCHC-TYPE DOMAIN-CONTAINING PROTEIN"/>
    <property type="match status" value="1"/>
</dbReference>
<accession>A0A8K0HF03</accession>
<feature type="region of interest" description="Disordered" evidence="1">
    <location>
        <begin position="263"/>
        <end position="284"/>
    </location>
</feature>
<organism evidence="2 3">
    <name type="scientific">Rhamnella rubrinervis</name>
    <dbReference type="NCBI Taxonomy" id="2594499"/>
    <lineage>
        <taxon>Eukaryota</taxon>
        <taxon>Viridiplantae</taxon>
        <taxon>Streptophyta</taxon>
        <taxon>Embryophyta</taxon>
        <taxon>Tracheophyta</taxon>
        <taxon>Spermatophyta</taxon>
        <taxon>Magnoliopsida</taxon>
        <taxon>eudicotyledons</taxon>
        <taxon>Gunneridae</taxon>
        <taxon>Pentapetalae</taxon>
        <taxon>rosids</taxon>
        <taxon>fabids</taxon>
        <taxon>Rosales</taxon>
        <taxon>Rhamnaceae</taxon>
        <taxon>rhamnoid group</taxon>
        <taxon>Rhamneae</taxon>
        <taxon>Rhamnella</taxon>
    </lineage>
</organism>
<protein>
    <recommendedName>
        <fullName evidence="4">Retrotransposon gag domain-containing protein</fullName>
    </recommendedName>
</protein>
<evidence type="ECO:0000313" key="2">
    <source>
        <dbReference type="EMBL" id="KAF3451165.1"/>
    </source>
</evidence>
<keyword evidence="3" id="KW-1185">Reference proteome</keyword>
<gene>
    <name evidence="2" type="ORF">FNV43_RR07257</name>
</gene>
<dbReference type="PANTHER" id="PTHR33223">
    <property type="entry name" value="CCHC-TYPE DOMAIN-CONTAINING PROTEIN"/>
    <property type="match status" value="1"/>
</dbReference>
<dbReference type="AlphaFoldDB" id="A0A8K0HF03"/>
<comment type="caution">
    <text evidence="2">The sequence shown here is derived from an EMBL/GenBank/DDBJ whole genome shotgun (WGS) entry which is preliminary data.</text>
</comment>
<name>A0A8K0HF03_9ROSA</name>
<reference evidence="2" key="1">
    <citation type="submission" date="2020-03" db="EMBL/GenBank/DDBJ databases">
        <title>A high-quality chromosome-level genome assembly of a woody plant with both climbing and erect habits, Rhamnella rubrinervis.</title>
        <authorList>
            <person name="Lu Z."/>
            <person name="Yang Y."/>
            <person name="Zhu X."/>
            <person name="Sun Y."/>
        </authorList>
    </citation>
    <scope>NUCLEOTIDE SEQUENCE</scope>
    <source>
        <strain evidence="2">BYM</strain>
        <tissue evidence="2">Leaf</tissue>
    </source>
</reference>
<feature type="compositionally biased region" description="Basic and acidic residues" evidence="1">
    <location>
        <begin position="263"/>
        <end position="275"/>
    </location>
</feature>
<proteinExistence type="predicted"/>
<dbReference type="OrthoDB" id="1302574at2759"/>
<evidence type="ECO:0000256" key="1">
    <source>
        <dbReference type="SAM" id="MobiDB-lite"/>
    </source>
</evidence>
<dbReference type="Proteomes" id="UP000796880">
    <property type="component" value="Unassembled WGS sequence"/>
</dbReference>